<dbReference type="PROSITE" id="PS51782">
    <property type="entry name" value="LYSM"/>
    <property type="match status" value="1"/>
</dbReference>
<feature type="compositionally biased region" description="Polar residues" evidence="7">
    <location>
        <begin position="223"/>
        <end position="240"/>
    </location>
</feature>
<dbReference type="PANTHER" id="PTHR47053">
    <property type="entry name" value="MUREIN DD-ENDOPEPTIDASE MEPH-RELATED"/>
    <property type="match status" value="1"/>
</dbReference>
<dbReference type="Pfam" id="PF01476">
    <property type="entry name" value="LysM"/>
    <property type="match status" value="1"/>
</dbReference>
<dbReference type="CDD" id="cd00118">
    <property type="entry name" value="LysM"/>
    <property type="match status" value="1"/>
</dbReference>
<dbReference type="Gene3D" id="3.10.350.10">
    <property type="entry name" value="LysM domain"/>
    <property type="match status" value="1"/>
</dbReference>
<dbReference type="SUPFAM" id="SSF55383">
    <property type="entry name" value="Copper amine oxidase, domain N"/>
    <property type="match status" value="1"/>
</dbReference>
<evidence type="ECO:0000256" key="3">
    <source>
        <dbReference type="ARBA" id="ARBA00022729"/>
    </source>
</evidence>
<dbReference type="InterPro" id="IPR038765">
    <property type="entry name" value="Papain-like_cys_pep_sf"/>
</dbReference>
<comment type="caution">
    <text evidence="11">The sequence shown here is derived from an EMBL/GenBank/DDBJ whole genome shotgun (WGS) entry which is preliminary data.</text>
</comment>
<name>A0ABW5A0N9_9BACL</name>
<dbReference type="InterPro" id="IPR036582">
    <property type="entry name" value="Mao_N_sf"/>
</dbReference>
<evidence type="ECO:0000259" key="10">
    <source>
        <dbReference type="PROSITE" id="PS51935"/>
    </source>
</evidence>
<dbReference type="SMART" id="SM00257">
    <property type="entry name" value="LysM"/>
    <property type="match status" value="1"/>
</dbReference>
<evidence type="ECO:0000256" key="4">
    <source>
        <dbReference type="ARBA" id="ARBA00022737"/>
    </source>
</evidence>
<evidence type="ECO:0000256" key="6">
    <source>
        <dbReference type="ARBA" id="ARBA00022807"/>
    </source>
</evidence>
<keyword evidence="5" id="KW-0378">Hydrolase</keyword>
<keyword evidence="6" id="KW-0788">Thiol protease</keyword>
<dbReference type="Pfam" id="PF07833">
    <property type="entry name" value="Cu_amine_oxidN1"/>
    <property type="match status" value="1"/>
</dbReference>
<evidence type="ECO:0000256" key="1">
    <source>
        <dbReference type="ARBA" id="ARBA00007074"/>
    </source>
</evidence>
<feature type="signal peptide" evidence="8">
    <location>
        <begin position="1"/>
        <end position="26"/>
    </location>
</feature>
<sequence length="374" mass="40796">MTIRSKKRLSLMLAAAFALMPLPALMDAQATSARGGAEVQTVPTSTFTGVERAGVAINGVMKAAIDPIIVNHAYYVPFPDMAHILGYKDVAYSYRSKTHVATDGSVTVKVSVGNTSAQKGDERVNIDPPIHLKGKTYISLGSASAVFNTYTWFKAENGSIQVQLPARQYKVQKGDTLWEIAQAHHTTIGAMRVANNMKSDAVTPGQMLRVPPEYQTREMEPARQSSPAKENNAAATPVQSSSTAAKAQAIIATGKKYMGVPYKFGAKSSEAPRRMDCSSFTQYVFKQHGVTLPRDSRQQSSVGTRVAKSQLVAGDLVFFKYPERYSDGRVGHVGIYMGNGQMLHTVPKSGVTITNMSKSGYWTRNYLFARRVLR</sequence>
<gene>
    <name evidence="11" type="ORF">ACFSOY_15605</name>
</gene>
<evidence type="ECO:0000256" key="2">
    <source>
        <dbReference type="ARBA" id="ARBA00022670"/>
    </source>
</evidence>
<dbReference type="InterPro" id="IPR018392">
    <property type="entry name" value="LysM"/>
</dbReference>
<dbReference type="RefSeq" id="WP_386048156.1">
    <property type="nucleotide sequence ID" value="NZ_JBHUIO010000009.1"/>
</dbReference>
<keyword evidence="12" id="KW-1185">Reference proteome</keyword>
<evidence type="ECO:0000256" key="8">
    <source>
        <dbReference type="SAM" id="SignalP"/>
    </source>
</evidence>
<evidence type="ECO:0000256" key="7">
    <source>
        <dbReference type="SAM" id="MobiDB-lite"/>
    </source>
</evidence>
<dbReference type="EMBL" id="JBHUIO010000009">
    <property type="protein sequence ID" value="MFD2171396.1"/>
    <property type="molecule type" value="Genomic_DNA"/>
</dbReference>
<keyword evidence="3 8" id="KW-0732">Signal</keyword>
<organism evidence="11 12">
    <name type="scientific">Tumebacillus lipolyticus</name>
    <dbReference type="NCBI Taxonomy" id="1280370"/>
    <lineage>
        <taxon>Bacteria</taxon>
        <taxon>Bacillati</taxon>
        <taxon>Bacillota</taxon>
        <taxon>Bacilli</taxon>
        <taxon>Bacillales</taxon>
        <taxon>Alicyclobacillaceae</taxon>
        <taxon>Tumebacillus</taxon>
    </lineage>
</organism>
<dbReference type="PANTHER" id="PTHR47053:SF1">
    <property type="entry name" value="MUREIN DD-ENDOPEPTIDASE MEPH-RELATED"/>
    <property type="match status" value="1"/>
</dbReference>
<protein>
    <submittedName>
        <fullName evidence="11">NlpC/P60 family protein</fullName>
    </submittedName>
</protein>
<feature type="domain" description="NlpC/P60" evidence="10">
    <location>
        <begin position="244"/>
        <end position="373"/>
    </location>
</feature>
<dbReference type="SUPFAM" id="SSF54106">
    <property type="entry name" value="LysM domain"/>
    <property type="match status" value="1"/>
</dbReference>
<dbReference type="PROSITE" id="PS51935">
    <property type="entry name" value="NLPC_P60"/>
    <property type="match status" value="1"/>
</dbReference>
<evidence type="ECO:0000313" key="12">
    <source>
        <dbReference type="Proteomes" id="UP001597343"/>
    </source>
</evidence>
<dbReference type="InterPro" id="IPR012854">
    <property type="entry name" value="Cu_amine_oxidase-like_N"/>
</dbReference>
<proteinExistence type="inferred from homology"/>
<dbReference type="SUPFAM" id="SSF54001">
    <property type="entry name" value="Cysteine proteinases"/>
    <property type="match status" value="1"/>
</dbReference>
<feature type="domain" description="LysM" evidence="9">
    <location>
        <begin position="167"/>
        <end position="210"/>
    </location>
</feature>
<feature type="region of interest" description="Disordered" evidence="7">
    <location>
        <begin position="215"/>
        <end position="240"/>
    </location>
</feature>
<comment type="similarity">
    <text evidence="1">Belongs to the peptidase C40 family.</text>
</comment>
<reference evidence="12" key="1">
    <citation type="journal article" date="2019" name="Int. J. Syst. Evol. Microbiol.">
        <title>The Global Catalogue of Microorganisms (GCM) 10K type strain sequencing project: providing services to taxonomists for standard genome sequencing and annotation.</title>
        <authorList>
            <consortium name="The Broad Institute Genomics Platform"/>
            <consortium name="The Broad Institute Genome Sequencing Center for Infectious Disease"/>
            <person name="Wu L."/>
            <person name="Ma J."/>
        </authorList>
    </citation>
    <scope>NUCLEOTIDE SEQUENCE [LARGE SCALE GENOMIC DNA]</scope>
    <source>
        <strain evidence="12">CGMCC 1.13574</strain>
    </source>
</reference>
<dbReference type="InterPro" id="IPR036779">
    <property type="entry name" value="LysM_dom_sf"/>
</dbReference>
<dbReference type="Pfam" id="PF00877">
    <property type="entry name" value="NLPC_P60"/>
    <property type="match status" value="1"/>
</dbReference>
<evidence type="ECO:0000256" key="5">
    <source>
        <dbReference type="ARBA" id="ARBA00022801"/>
    </source>
</evidence>
<dbReference type="Gene3D" id="3.90.1720.10">
    <property type="entry name" value="endopeptidase domain like (from Nostoc punctiforme)"/>
    <property type="match status" value="1"/>
</dbReference>
<evidence type="ECO:0000313" key="11">
    <source>
        <dbReference type="EMBL" id="MFD2171396.1"/>
    </source>
</evidence>
<keyword evidence="4" id="KW-0677">Repeat</keyword>
<keyword evidence="2" id="KW-0645">Protease</keyword>
<dbReference type="InterPro" id="IPR051202">
    <property type="entry name" value="Peptidase_C40"/>
</dbReference>
<feature type="chain" id="PRO_5046597719" evidence="8">
    <location>
        <begin position="27"/>
        <end position="374"/>
    </location>
</feature>
<dbReference type="Proteomes" id="UP001597343">
    <property type="component" value="Unassembled WGS sequence"/>
</dbReference>
<dbReference type="InterPro" id="IPR000064">
    <property type="entry name" value="NLP_P60_dom"/>
</dbReference>
<evidence type="ECO:0000259" key="9">
    <source>
        <dbReference type="PROSITE" id="PS51782"/>
    </source>
</evidence>
<accession>A0ABW5A0N9</accession>